<evidence type="ECO:0000313" key="4">
    <source>
        <dbReference type="Proteomes" id="UP001589654"/>
    </source>
</evidence>
<proteinExistence type="predicted"/>
<comment type="caution">
    <text evidence="3">The sequence shown here is derived from an EMBL/GenBank/DDBJ whole genome shotgun (WGS) entry which is preliminary data.</text>
</comment>
<dbReference type="InterPro" id="IPR011047">
    <property type="entry name" value="Quinoprotein_ADH-like_sf"/>
</dbReference>
<dbReference type="InterPro" id="IPR048954">
    <property type="entry name" value="PorZ_N"/>
</dbReference>
<keyword evidence="4" id="KW-1185">Reference proteome</keyword>
<dbReference type="Proteomes" id="UP001589654">
    <property type="component" value="Unassembled WGS sequence"/>
</dbReference>
<evidence type="ECO:0000313" key="3">
    <source>
        <dbReference type="EMBL" id="MFB9211847.1"/>
    </source>
</evidence>
<dbReference type="EMBL" id="JBHMEW010000054">
    <property type="protein sequence ID" value="MFB9211847.1"/>
    <property type="molecule type" value="Genomic_DNA"/>
</dbReference>
<evidence type="ECO:0000256" key="1">
    <source>
        <dbReference type="SAM" id="SignalP"/>
    </source>
</evidence>
<gene>
    <name evidence="3" type="ORF">ACFFUR_08520</name>
</gene>
<accession>A0ABV5J4U3</accession>
<name>A0ABV5J4U3_9BACT</name>
<reference evidence="3 4" key="1">
    <citation type="submission" date="2024-09" db="EMBL/GenBank/DDBJ databases">
        <authorList>
            <person name="Sun Q."/>
            <person name="Mori K."/>
        </authorList>
    </citation>
    <scope>NUCLEOTIDE SEQUENCE [LARGE SCALE GENOMIC DNA]</scope>
    <source>
        <strain evidence="3 4">CECT 7682</strain>
    </source>
</reference>
<dbReference type="Pfam" id="PF07494">
    <property type="entry name" value="Reg_prop"/>
    <property type="match status" value="1"/>
</dbReference>
<dbReference type="Gene3D" id="2.130.10.10">
    <property type="entry name" value="YVTN repeat-like/Quinoprotein amine dehydrogenase"/>
    <property type="match status" value="3"/>
</dbReference>
<dbReference type="InterPro" id="IPR015943">
    <property type="entry name" value="WD40/YVTN_repeat-like_dom_sf"/>
</dbReference>
<feature type="chain" id="PRO_5045808445" evidence="1">
    <location>
        <begin position="24"/>
        <end position="723"/>
    </location>
</feature>
<sequence length="723" mass="80367">MKKKNKFLLFLVALTAHVLSSNAQGQIPVGTWRMHPSYTTISEISGNNTTIFARGNQACFYFSVENPIPHPLTKKDGLYGQDFKKMAFSDGAKTLILTYPDGTVDLVKEDKIKTITLIRDQSSIQDKTIYSIQIQEKIAWMATAFGLVKLDLETGTIVDSYSQIGPQGSTLEVWDVAIQEQSIWITTPEGLWKGDRSANLKDFRNWQLLQLENPMAQLSFSGNSLFGLGEDHNIYLWNSSEWEWISGASDVKILKAIQGQLYFSSGNTIYSLNENGSFHPEFSSIEVNFLDFHISENHLFLATESQGVLAWDTYQTIFPNGPNAPIKSFSLAGKDMFGQPIALKRDGTVDIASPATSSKFEMGFWETLQGPTLITDIKYANQLLFAGTWGDGLWKKDADLWEKINLRGLSEHSFISDMALDFKNNLWLILLKGPDKLIKITPEAAISFNISGLIQPIKIKADPAGNLWILEGTSGNHRIRIFKPVEGINRILSSSQNLGNLPSAQVLDFDISSKGEIWIGTKNGVAYLPSIWNISSSSSVNAIIPFYQNRPLLSGQEIQALLKAPDGSIWLGTSNDGLWHFFPEQESLRNFHKSNSPLPSNDIQQLSLDPVYGELFIKTKTGALSYRGVSIPPVAQLEDLKIFPNPVRPDFSGLLSIEGLTNFATLKITNSVGRVVYSWKVRGGKSTWNLRDAKGNRIPPGVYMVYVANEMGTEKVAGKFLVL</sequence>
<keyword evidence="1" id="KW-0732">Signal</keyword>
<dbReference type="Pfam" id="PF21544">
    <property type="entry name" value="PorZ_N_b_propeller"/>
    <property type="match status" value="1"/>
</dbReference>
<evidence type="ECO:0000259" key="2">
    <source>
        <dbReference type="Pfam" id="PF21544"/>
    </source>
</evidence>
<dbReference type="SUPFAM" id="SSF50998">
    <property type="entry name" value="Quinoprotein alcohol dehydrogenase-like"/>
    <property type="match status" value="1"/>
</dbReference>
<organism evidence="3 4">
    <name type="scientific">Echinicola jeungdonensis</name>
    <dbReference type="NCBI Taxonomy" id="709343"/>
    <lineage>
        <taxon>Bacteria</taxon>
        <taxon>Pseudomonadati</taxon>
        <taxon>Bacteroidota</taxon>
        <taxon>Cytophagia</taxon>
        <taxon>Cytophagales</taxon>
        <taxon>Cyclobacteriaceae</taxon>
        <taxon>Echinicola</taxon>
    </lineage>
</organism>
<dbReference type="RefSeq" id="WP_290247208.1">
    <property type="nucleotide sequence ID" value="NZ_JAUFQT010000001.1"/>
</dbReference>
<feature type="domain" description="PorZ N-terminal beta-propeller" evidence="2">
    <location>
        <begin position="51"/>
        <end position="207"/>
    </location>
</feature>
<dbReference type="InterPro" id="IPR011110">
    <property type="entry name" value="Reg_prop"/>
</dbReference>
<protein>
    <submittedName>
        <fullName evidence="3">Two-component regulator propeller domain-containing protein</fullName>
    </submittedName>
</protein>
<feature type="signal peptide" evidence="1">
    <location>
        <begin position="1"/>
        <end position="23"/>
    </location>
</feature>